<evidence type="ECO:0000313" key="1">
    <source>
        <dbReference type="EMBL" id="MCB5409849.1"/>
    </source>
</evidence>
<organism evidence="1 2">
    <name type="scientific">Pseudogemmobacter faecipullorum</name>
    <dbReference type="NCBI Taxonomy" id="2755041"/>
    <lineage>
        <taxon>Bacteria</taxon>
        <taxon>Pseudomonadati</taxon>
        <taxon>Pseudomonadota</taxon>
        <taxon>Alphaproteobacteria</taxon>
        <taxon>Rhodobacterales</taxon>
        <taxon>Paracoccaceae</taxon>
        <taxon>Pseudogemmobacter</taxon>
    </lineage>
</organism>
<proteinExistence type="predicted"/>
<dbReference type="EMBL" id="JACDXX010000005">
    <property type="protein sequence ID" value="MCB5409849.1"/>
    <property type="molecule type" value="Genomic_DNA"/>
</dbReference>
<dbReference type="InterPro" id="IPR014825">
    <property type="entry name" value="DNA_alkylation"/>
</dbReference>
<name>A0ABS8CKC9_9RHOB</name>
<reference evidence="1 2" key="1">
    <citation type="submission" date="2020-07" db="EMBL/GenBank/DDBJ databases">
        <title>Pseudogemmobacter sp. nov., isolated from poultry manure in Taiwan.</title>
        <authorList>
            <person name="Lin S.-Y."/>
            <person name="Tang Y.-S."/>
            <person name="Young C.-C."/>
        </authorList>
    </citation>
    <scope>NUCLEOTIDE SEQUENCE [LARGE SCALE GENOMIC DNA]</scope>
    <source>
        <strain evidence="1 2">CC-YST710</strain>
    </source>
</reference>
<dbReference type="Proteomes" id="UP001198571">
    <property type="component" value="Unassembled WGS sequence"/>
</dbReference>
<keyword evidence="2" id="KW-1185">Reference proteome</keyword>
<gene>
    <name evidence="1" type="ORF">H0485_07525</name>
</gene>
<sequence>MVTSTEALAALTALGNAERAAAAAVSHKSDRVFLGVAVPEISALAKAWRDEISLDARLSLADALWQSDIHEARIAACRLLVQARITPDAAVWALITSWLPALDIGALADQLGDAGARRVSADPARLDEVESWVKSPHLWTRRAALDFTLPWAKMNHLKPADLEARERILGWAGELVADRDWNMQKALGLWIRDLSKHDAARARDFLTGPGTGLKSFARKLAKTWLQD</sequence>
<dbReference type="CDD" id="cd06561">
    <property type="entry name" value="AlkD_like"/>
    <property type="match status" value="1"/>
</dbReference>
<dbReference type="Gene3D" id="1.25.10.90">
    <property type="match status" value="1"/>
</dbReference>
<dbReference type="InterPro" id="IPR016024">
    <property type="entry name" value="ARM-type_fold"/>
</dbReference>
<dbReference type="SUPFAM" id="SSF48371">
    <property type="entry name" value="ARM repeat"/>
    <property type="match status" value="1"/>
</dbReference>
<dbReference type="Pfam" id="PF08713">
    <property type="entry name" value="DNA_alkylation"/>
    <property type="match status" value="1"/>
</dbReference>
<evidence type="ECO:0000313" key="2">
    <source>
        <dbReference type="Proteomes" id="UP001198571"/>
    </source>
</evidence>
<accession>A0ABS8CKC9</accession>
<dbReference type="RefSeq" id="WP_226934750.1">
    <property type="nucleotide sequence ID" value="NZ_JACDXX010000005.1"/>
</dbReference>
<comment type="caution">
    <text evidence="1">The sequence shown here is derived from an EMBL/GenBank/DDBJ whole genome shotgun (WGS) entry which is preliminary data.</text>
</comment>
<protein>
    <submittedName>
        <fullName evidence="1">DNA alkylation repair protein</fullName>
    </submittedName>
</protein>